<dbReference type="SUPFAM" id="SSF53448">
    <property type="entry name" value="Nucleotide-diphospho-sugar transferases"/>
    <property type="match status" value="1"/>
</dbReference>
<gene>
    <name evidence="1" type="ORF">SAMN02745728_00092</name>
</gene>
<dbReference type="STRING" id="1121455.SAMN02745728_00092"/>
<dbReference type="AlphaFoldDB" id="A0A1M7RSH3"/>
<proteinExistence type="predicted"/>
<dbReference type="RefSeq" id="WP_218587501.1">
    <property type="nucleotide sequence ID" value="NZ_FRDI01000002.1"/>
</dbReference>
<dbReference type="Pfam" id="PF02348">
    <property type="entry name" value="CTP_transf_3"/>
    <property type="match status" value="1"/>
</dbReference>
<dbReference type="PANTHER" id="PTHR21485">
    <property type="entry name" value="HAD SUPERFAMILY MEMBERS CMAS AND KDSC"/>
    <property type="match status" value="1"/>
</dbReference>
<keyword evidence="2" id="KW-1185">Reference proteome</keyword>
<dbReference type="InterPro" id="IPR029044">
    <property type="entry name" value="Nucleotide-diphossugar_trans"/>
</dbReference>
<dbReference type="InterPro" id="IPR003329">
    <property type="entry name" value="Cytidylyl_trans"/>
</dbReference>
<dbReference type="Gene3D" id="3.90.550.10">
    <property type="entry name" value="Spore Coat Polysaccharide Biosynthesis Protein SpsA, Chain A"/>
    <property type="match status" value="1"/>
</dbReference>
<dbReference type="PANTHER" id="PTHR21485:SF6">
    <property type="entry name" value="N-ACYLNEURAMINATE CYTIDYLYLTRANSFERASE-RELATED"/>
    <property type="match status" value="1"/>
</dbReference>
<accession>A0A1M7RSH3</accession>
<sequence length="224" mass="25866">MNEITAILPMKGNSERVPNKNIRDFAGVPLFFHILDTLIDCKQITTILINTDSEKIADLAKNKEKVKIIERPNHLCGDTVPMNDIIAYDITHSNSEHFLQTHSTNPLLTKNSIEQSIHKYFKKLNEFDSLFSVTKWQTRFYWENGNPVNHNPNELLRTQDLPALYEENSCIYLFSKESFKAANNKRIGNKAQIFTLGQLESVDIDEEEDFILAELLAIQKKNKR</sequence>
<protein>
    <submittedName>
        <fullName evidence="1">CMP-N-acetylneuraminic acid synthetase</fullName>
    </submittedName>
</protein>
<reference evidence="1 2" key="1">
    <citation type="submission" date="2016-12" db="EMBL/GenBank/DDBJ databases">
        <authorList>
            <person name="Song W.-J."/>
            <person name="Kurnit D.M."/>
        </authorList>
    </citation>
    <scope>NUCLEOTIDE SEQUENCE [LARGE SCALE GENOMIC DNA]</scope>
    <source>
        <strain evidence="1 2">DSM 11393</strain>
    </source>
</reference>
<dbReference type="Proteomes" id="UP000186469">
    <property type="component" value="Unassembled WGS sequence"/>
</dbReference>
<organism evidence="1 2">
    <name type="scientific">Desulfovibrio litoralis DSM 11393</name>
    <dbReference type="NCBI Taxonomy" id="1121455"/>
    <lineage>
        <taxon>Bacteria</taxon>
        <taxon>Pseudomonadati</taxon>
        <taxon>Thermodesulfobacteriota</taxon>
        <taxon>Desulfovibrionia</taxon>
        <taxon>Desulfovibrionales</taxon>
        <taxon>Desulfovibrionaceae</taxon>
        <taxon>Desulfovibrio</taxon>
    </lineage>
</organism>
<evidence type="ECO:0000313" key="2">
    <source>
        <dbReference type="Proteomes" id="UP000186469"/>
    </source>
</evidence>
<dbReference type="GO" id="GO:0008781">
    <property type="term" value="F:N-acylneuraminate cytidylyltransferase activity"/>
    <property type="evidence" value="ECO:0007669"/>
    <property type="project" value="TreeGrafter"/>
</dbReference>
<name>A0A1M7RSH3_9BACT</name>
<dbReference type="EMBL" id="FRDI01000002">
    <property type="protein sequence ID" value="SHN49066.1"/>
    <property type="molecule type" value="Genomic_DNA"/>
</dbReference>
<evidence type="ECO:0000313" key="1">
    <source>
        <dbReference type="EMBL" id="SHN49066.1"/>
    </source>
</evidence>
<dbReference type="InterPro" id="IPR050793">
    <property type="entry name" value="CMP-NeuNAc_synthase"/>
</dbReference>
<dbReference type="CDD" id="cd02513">
    <property type="entry name" value="CMP-NeuAc_Synthase"/>
    <property type="match status" value="1"/>
</dbReference>